<evidence type="ECO:0000256" key="9">
    <source>
        <dbReference type="ARBA" id="ARBA00023180"/>
    </source>
</evidence>
<keyword evidence="6" id="KW-0735">Signal-anchor</keyword>
<evidence type="ECO:0000256" key="4">
    <source>
        <dbReference type="ARBA" id="ARBA00022679"/>
    </source>
</evidence>
<dbReference type="Proteomes" id="UP000053237">
    <property type="component" value="Unassembled WGS sequence"/>
</dbReference>
<dbReference type="GO" id="GO:0016020">
    <property type="term" value="C:membrane"/>
    <property type="evidence" value="ECO:0007669"/>
    <property type="project" value="UniProtKB-SubCell"/>
</dbReference>
<keyword evidence="11" id="KW-1185">Reference proteome</keyword>
<dbReference type="SUPFAM" id="SSF53448">
    <property type="entry name" value="Nucleotide-diphospho-sugar transferases"/>
    <property type="match status" value="1"/>
</dbReference>
<proteinExistence type="inferred from homology"/>
<evidence type="ECO:0000256" key="6">
    <source>
        <dbReference type="ARBA" id="ARBA00022968"/>
    </source>
</evidence>
<evidence type="ECO:0000256" key="2">
    <source>
        <dbReference type="ARBA" id="ARBA00009105"/>
    </source>
</evidence>
<evidence type="ECO:0000256" key="8">
    <source>
        <dbReference type="ARBA" id="ARBA00023136"/>
    </source>
</evidence>
<dbReference type="InterPro" id="IPR029044">
    <property type="entry name" value="Nucleotide-diphossugar_trans"/>
</dbReference>
<dbReference type="PANTHER" id="PTHR31392:SF1">
    <property type="entry name" value="ALPHA-1,3-MANNOSYLTRANSFERASE MNN1-RELATED"/>
    <property type="match status" value="1"/>
</dbReference>
<dbReference type="GO" id="GO:0005794">
    <property type="term" value="C:Golgi apparatus"/>
    <property type="evidence" value="ECO:0007669"/>
    <property type="project" value="TreeGrafter"/>
</dbReference>
<comment type="caution">
    <text evidence="10">The sequence shown here is derived from an EMBL/GenBank/DDBJ whole genome shotgun (WGS) entry which is preliminary data.</text>
</comment>
<dbReference type="STRING" id="65357.A0A024G493"/>
<evidence type="ECO:0000256" key="3">
    <source>
        <dbReference type="ARBA" id="ARBA00022676"/>
    </source>
</evidence>
<comment type="similarity">
    <text evidence="2">Belongs to the MNN1/MNT family.</text>
</comment>
<dbReference type="InParanoid" id="A0A024G493"/>
<keyword evidence="9" id="KW-0325">Glycoprotein</keyword>
<evidence type="ECO:0000313" key="11">
    <source>
        <dbReference type="Proteomes" id="UP000053237"/>
    </source>
</evidence>
<keyword evidence="4" id="KW-0808">Transferase</keyword>
<dbReference type="OrthoDB" id="430354at2759"/>
<organism evidence="10 11">
    <name type="scientific">Albugo candida</name>
    <dbReference type="NCBI Taxonomy" id="65357"/>
    <lineage>
        <taxon>Eukaryota</taxon>
        <taxon>Sar</taxon>
        <taxon>Stramenopiles</taxon>
        <taxon>Oomycota</taxon>
        <taxon>Peronosporomycetes</taxon>
        <taxon>Albuginales</taxon>
        <taxon>Albuginaceae</taxon>
        <taxon>Albugo</taxon>
    </lineage>
</organism>
<keyword evidence="8" id="KW-0472">Membrane</keyword>
<dbReference type="PANTHER" id="PTHR31392">
    <property type="entry name" value="ALPHA-1,3-MANNOSYLTRANSFERASE MNN1-RELATED"/>
    <property type="match status" value="1"/>
</dbReference>
<evidence type="ECO:0000256" key="1">
    <source>
        <dbReference type="ARBA" id="ARBA00004606"/>
    </source>
</evidence>
<evidence type="ECO:0000256" key="5">
    <source>
        <dbReference type="ARBA" id="ARBA00022692"/>
    </source>
</evidence>
<gene>
    <name evidence="10" type="ORF">BN9_022550</name>
</gene>
<dbReference type="GO" id="GO:0006493">
    <property type="term" value="P:protein O-linked glycosylation"/>
    <property type="evidence" value="ECO:0007669"/>
    <property type="project" value="TreeGrafter"/>
</dbReference>
<reference evidence="10 11" key="1">
    <citation type="submission" date="2012-05" db="EMBL/GenBank/DDBJ databases">
        <title>Recombination and specialization in a pathogen metapopulation.</title>
        <authorList>
            <person name="Gardiner A."/>
            <person name="Kemen E."/>
            <person name="Schultz-Larsen T."/>
            <person name="MacLean D."/>
            <person name="Van Oosterhout C."/>
            <person name="Jones J.D.G."/>
        </authorList>
    </citation>
    <scope>NUCLEOTIDE SEQUENCE [LARGE SCALE GENOMIC DNA]</scope>
    <source>
        <strain evidence="10 11">Ac Nc2</strain>
    </source>
</reference>
<dbReference type="InterPro" id="IPR022751">
    <property type="entry name" value="Alpha_mannosyltransferase"/>
</dbReference>
<sequence length="429" mass="49620">MRIPMRFTRLWRSLSLLSLFLYFIVFLFTGKLDPKVPYRYLIRPRAGRTAHGEASSGIILCLFEGAMEMGVSLIRELRCLGNKEIIQVHHCMNELSTRSQQLLRSIDDHIQIIDICEQAQRQNMFPKGVRPSDFQGYWIKPLALILTNLTQVVLMDADDVFLQDPASLRRLSGYTKTGTTFFYDRHVKLHNFLARRINGTPLLRHLISTFDYAQFGLQGPNPSEHLKRSLTYRYNVAHEQDSSLVLIDKSRAGKAMKILEYLIFHVRYELRFSWGDKEAYWLAFELAQQDYFFSPWGLSLLDSVPNGCLKKHPNTLCGSMAHFVPYELDTEPSQVLYVNGKALLEPHPAGRSPTAKVKLSRMYNPNPTHITPRFRRLNVDLAKQKSFECMDGLGSERLPQVFQAYLLRRRLHFLALSMDYLPSLNICQL</sequence>
<keyword evidence="7" id="KW-1133">Transmembrane helix</keyword>
<evidence type="ECO:0000256" key="7">
    <source>
        <dbReference type="ARBA" id="ARBA00022989"/>
    </source>
</evidence>
<comment type="subcellular location">
    <subcellularLocation>
        <location evidence="1">Membrane</location>
        <topology evidence="1">Single-pass type II membrane protein</topology>
    </subcellularLocation>
</comment>
<name>A0A024G493_9STRA</name>
<dbReference type="GO" id="GO:0000033">
    <property type="term" value="F:alpha-1,3-mannosyltransferase activity"/>
    <property type="evidence" value="ECO:0007669"/>
    <property type="project" value="TreeGrafter"/>
</dbReference>
<protein>
    <recommendedName>
        <fullName evidence="12">Nucleotide-diphospho-sugar transferase domain-containing protein</fullName>
    </recommendedName>
</protein>
<evidence type="ECO:0008006" key="12">
    <source>
        <dbReference type="Google" id="ProtNLM"/>
    </source>
</evidence>
<accession>A0A024G493</accession>
<evidence type="ECO:0000313" key="10">
    <source>
        <dbReference type="EMBL" id="CCI41471.1"/>
    </source>
</evidence>
<dbReference type="Gene3D" id="3.90.550.10">
    <property type="entry name" value="Spore Coat Polysaccharide Biosynthesis Protein SpsA, Chain A"/>
    <property type="match status" value="1"/>
</dbReference>
<dbReference type="Pfam" id="PF11051">
    <property type="entry name" value="Mannosyl_trans3"/>
    <property type="match status" value="1"/>
</dbReference>
<keyword evidence="3" id="KW-0328">Glycosyltransferase</keyword>
<keyword evidence="5" id="KW-0812">Transmembrane</keyword>
<dbReference type="AlphaFoldDB" id="A0A024G493"/>
<dbReference type="EMBL" id="CAIX01000019">
    <property type="protein sequence ID" value="CCI41471.1"/>
    <property type="molecule type" value="Genomic_DNA"/>
</dbReference>